<keyword evidence="3" id="KW-0560">Oxidoreductase</keyword>
<feature type="compositionally biased region" description="Pro residues" evidence="7">
    <location>
        <begin position="546"/>
        <end position="555"/>
    </location>
</feature>
<dbReference type="PANTHER" id="PTHR24296">
    <property type="entry name" value="CYTOCHROME P450"/>
    <property type="match status" value="1"/>
</dbReference>
<dbReference type="GO" id="GO:0016705">
    <property type="term" value="F:oxidoreductase activity, acting on paired donors, with incorporation or reduction of molecular oxygen"/>
    <property type="evidence" value="ECO:0007669"/>
    <property type="project" value="InterPro"/>
</dbReference>
<dbReference type="SUPFAM" id="SSF48264">
    <property type="entry name" value="Cytochrome P450"/>
    <property type="match status" value="1"/>
</dbReference>
<keyword evidence="6" id="KW-0349">Heme</keyword>
<dbReference type="InterPro" id="IPR017972">
    <property type="entry name" value="Cyt_P450_CS"/>
</dbReference>
<protein>
    <submittedName>
        <fullName evidence="9">Cytochrome P450 94B3</fullName>
    </submittedName>
</protein>
<feature type="compositionally biased region" description="Basic residues" evidence="7">
    <location>
        <begin position="527"/>
        <end position="536"/>
    </location>
</feature>
<dbReference type="PROSITE" id="PS00086">
    <property type="entry name" value="CYTOCHROME_P450"/>
    <property type="match status" value="1"/>
</dbReference>
<reference evidence="9" key="1">
    <citation type="submission" date="2023-10" db="EMBL/GenBank/DDBJ databases">
        <authorList>
            <person name="Noh H."/>
        </authorList>
    </citation>
    <scope>NUCLEOTIDE SEQUENCE</scope>
    <source>
        <strain evidence="9">DUCC4014</strain>
    </source>
</reference>
<evidence type="ECO:0000313" key="9">
    <source>
        <dbReference type="EMBL" id="WOO81699.1"/>
    </source>
</evidence>
<dbReference type="InterPro" id="IPR007219">
    <property type="entry name" value="XnlR_reg_dom"/>
</dbReference>
<dbReference type="RefSeq" id="XP_062627731.1">
    <property type="nucleotide sequence ID" value="XM_062771747.1"/>
</dbReference>
<sequence>MNSTTDTLLDVLPDLKSASGVLQLVGVLQLLIVSGLVWTYRERGFWSSSSANAAWIPGPKGSMFRGNVAELDTKGESSAKAWMSLYQRYGPAYEMTIPFFRLHIINHPIYLEHIQKHNSKNYVRGAFTRNVFGALHRTGVFVADGKDHALQRKVATRAFSKKNFETHITASLHHWLGVLMRLLDKMADKDQAFDFQELMGRFMFALFLRVAFHEEAMGLEILSDELTSLDSMPDYVEAFDKAQLLFDRRRRDPLWKMTEKLSGEDNVTKRAVDLFYSQIDGLIKKRLDAMQDGYKSNPDAGVDLLDLFLQQTQDTYTLGGMMFSFLSAGRDTTAFSTSWMMKEILHHDNAHLDAAAKIREELEHEGFTGFLGYTDAPKLKFANAMWDETARLNTVSPAGQLEAAEDDVLPAIPEFNIPPRAVKKGDIVSYQNYVLSRMPEVWGDDCATFNPYRWFKETGETVSYSPFKYHSWNAGPRSCLGRALATYEGVAIVCTILQRFEVELVDPAKVYEPLPALNMGVKGGLWMKRKGRPPKRTRVDFESPPSVAPPPPAPLPTWEDSSLFLDDGEPLPRSASPEASHLPPPIAQGSVSHTLETFPVRNTSDALRLLNQAGEKRPTGKTRPADSGHLGALGPNAYVLLREGMIELSTMSRLFAFFLGSVHPIMPLIPYDRIPITPDQLVAMAAREPYLMSAILVVTAGLTRELTLHRKLWQRVQSLFAEVALQGTGASIDTVEGLLLLSEYPPNMGQRSGSQHEDRMCWMTLGIAIRLGYLLGLDQLSVQNEDDDDSVTVSRDRGLVAWRYCYCLDRQISIQAGKAFWHRGPGMTYQHMHADAALDYPELTAIPGVQEDYASYLQCLMHLTQVLTNAHDLLYPSKSRSIALAKAEHYYKHIDDFTDTLAAFRTRWQSKVWRTYPINECVWISFHHVRLYIYAFSLQAYMQRADVLRLAIGRLQPSGAFSSLPLRYFLFFNHAAVFLLKASVVVPLPQSQKRTILHLASPADQAHSYPDLSSILGSMETPFVPERPFHNVAAEIDLLLGLAPADVSINPTPASAEGDLTGLLPPSDPFASFFSNEDGHLWEAISSTDMEWSAVNDEL</sequence>
<dbReference type="Proteomes" id="UP000827549">
    <property type="component" value="Chromosome 4"/>
</dbReference>
<evidence type="ECO:0000256" key="3">
    <source>
        <dbReference type="ARBA" id="ARBA00023002"/>
    </source>
</evidence>
<dbReference type="AlphaFoldDB" id="A0AAF0YDA5"/>
<dbReference type="EMBL" id="CP086717">
    <property type="protein sequence ID" value="WOO81699.1"/>
    <property type="molecule type" value="Genomic_DNA"/>
</dbReference>
<evidence type="ECO:0000256" key="6">
    <source>
        <dbReference type="PIRSR" id="PIRSR602401-1"/>
    </source>
</evidence>
<dbReference type="GO" id="GO:0004497">
    <property type="term" value="F:monooxygenase activity"/>
    <property type="evidence" value="ECO:0007669"/>
    <property type="project" value="InterPro"/>
</dbReference>
<evidence type="ECO:0000256" key="7">
    <source>
        <dbReference type="SAM" id="MobiDB-lite"/>
    </source>
</evidence>
<feature type="domain" description="Xylanolytic transcriptional activator regulatory" evidence="8">
    <location>
        <begin position="761"/>
        <end position="839"/>
    </location>
</feature>
<evidence type="ECO:0000256" key="1">
    <source>
        <dbReference type="ARBA" id="ARBA00010617"/>
    </source>
</evidence>
<dbReference type="Pfam" id="PF00067">
    <property type="entry name" value="p450"/>
    <property type="match status" value="1"/>
</dbReference>
<dbReference type="PRINTS" id="PR00463">
    <property type="entry name" value="EP450I"/>
</dbReference>
<dbReference type="InterPro" id="IPR001128">
    <property type="entry name" value="Cyt_P450"/>
</dbReference>
<evidence type="ECO:0000256" key="5">
    <source>
        <dbReference type="ARBA" id="ARBA00023242"/>
    </source>
</evidence>
<keyword evidence="4 6" id="KW-0408">Iron</keyword>
<dbReference type="GO" id="GO:0020037">
    <property type="term" value="F:heme binding"/>
    <property type="evidence" value="ECO:0007669"/>
    <property type="project" value="InterPro"/>
</dbReference>
<dbReference type="GO" id="GO:0006351">
    <property type="term" value="P:DNA-templated transcription"/>
    <property type="evidence" value="ECO:0007669"/>
    <property type="project" value="InterPro"/>
</dbReference>
<evidence type="ECO:0000256" key="4">
    <source>
        <dbReference type="ARBA" id="ARBA00023004"/>
    </source>
</evidence>
<comment type="cofactor">
    <cofactor evidence="6">
        <name>heme</name>
        <dbReference type="ChEBI" id="CHEBI:30413"/>
    </cofactor>
</comment>
<proteinExistence type="inferred from homology"/>
<keyword evidence="5" id="KW-0539">Nucleus</keyword>
<keyword evidence="2 6" id="KW-0479">Metal-binding</keyword>
<dbReference type="SMART" id="SM00906">
    <property type="entry name" value="Fungal_trans"/>
    <property type="match status" value="1"/>
</dbReference>
<dbReference type="CDD" id="cd12148">
    <property type="entry name" value="fungal_TF_MHR"/>
    <property type="match status" value="1"/>
</dbReference>
<dbReference type="InterPro" id="IPR036396">
    <property type="entry name" value="Cyt_P450_sf"/>
</dbReference>
<feature type="binding site" description="axial binding residue" evidence="6">
    <location>
        <position position="479"/>
    </location>
    <ligand>
        <name>heme</name>
        <dbReference type="ChEBI" id="CHEBI:30413"/>
    </ligand>
    <ligandPart>
        <name>Fe</name>
        <dbReference type="ChEBI" id="CHEBI:18248"/>
    </ligandPart>
</feature>
<dbReference type="Gene3D" id="1.10.630.10">
    <property type="entry name" value="Cytochrome P450"/>
    <property type="match status" value="1"/>
</dbReference>
<dbReference type="GeneID" id="87808452"/>
<accession>A0AAF0YDA5</accession>
<comment type="similarity">
    <text evidence="1">Belongs to the cytochrome P450 family.</text>
</comment>
<name>A0AAF0YDA5_9TREE</name>
<evidence type="ECO:0000259" key="8">
    <source>
        <dbReference type="SMART" id="SM00906"/>
    </source>
</evidence>
<organism evidence="9 10">
    <name type="scientific">Vanrija pseudolonga</name>
    <dbReference type="NCBI Taxonomy" id="143232"/>
    <lineage>
        <taxon>Eukaryota</taxon>
        <taxon>Fungi</taxon>
        <taxon>Dikarya</taxon>
        <taxon>Basidiomycota</taxon>
        <taxon>Agaricomycotina</taxon>
        <taxon>Tremellomycetes</taxon>
        <taxon>Trichosporonales</taxon>
        <taxon>Trichosporonaceae</taxon>
        <taxon>Vanrija</taxon>
    </lineage>
</organism>
<evidence type="ECO:0000256" key="2">
    <source>
        <dbReference type="ARBA" id="ARBA00022723"/>
    </source>
</evidence>
<dbReference type="GO" id="GO:0006629">
    <property type="term" value="P:lipid metabolic process"/>
    <property type="evidence" value="ECO:0007669"/>
    <property type="project" value="UniProtKB-ARBA"/>
</dbReference>
<gene>
    <name evidence="9" type="primary">CYP94B3</name>
    <name evidence="9" type="ORF">LOC62_04G005223</name>
</gene>
<keyword evidence="10" id="KW-1185">Reference proteome</keyword>
<dbReference type="GO" id="GO:0008270">
    <property type="term" value="F:zinc ion binding"/>
    <property type="evidence" value="ECO:0007669"/>
    <property type="project" value="InterPro"/>
</dbReference>
<feature type="region of interest" description="Disordered" evidence="7">
    <location>
        <begin position="525"/>
        <end position="590"/>
    </location>
</feature>
<dbReference type="InterPro" id="IPR002401">
    <property type="entry name" value="Cyt_P450_E_grp-I"/>
</dbReference>
<evidence type="ECO:0000313" key="10">
    <source>
        <dbReference type="Proteomes" id="UP000827549"/>
    </source>
</evidence>
<dbReference type="GO" id="GO:0005506">
    <property type="term" value="F:iron ion binding"/>
    <property type="evidence" value="ECO:0007669"/>
    <property type="project" value="InterPro"/>
</dbReference>
<dbReference type="GO" id="GO:0003677">
    <property type="term" value="F:DNA binding"/>
    <property type="evidence" value="ECO:0007669"/>
    <property type="project" value="InterPro"/>
</dbReference>